<dbReference type="GO" id="GO:0006508">
    <property type="term" value="P:proteolysis"/>
    <property type="evidence" value="ECO:0007669"/>
    <property type="project" value="UniProtKB-KW"/>
</dbReference>
<name>A0A8S0SNK4_OLEEU</name>
<comment type="similarity">
    <text evidence="1">Belongs to the peptidase C48 family.</text>
</comment>
<proteinExistence type="inferred from homology"/>
<dbReference type="SUPFAM" id="SSF54001">
    <property type="entry name" value="Cysteine proteinases"/>
    <property type="match status" value="1"/>
</dbReference>
<feature type="domain" description="Ubiquitin-like protease family profile" evidence="4">
    <location>
        <begin position="1"/>
        <end position="157"/>
    </location>
</feature>
<protein>
    <submittedName>
        <fullName evidence="5">Ulp1 protease family, C-terminal catalytic domain containing</fullName>
    </submittedName>
</protein>
<reference evidence="5 6" key="1">
    <citation type="submission" date="2019-12" db="EMBL/GenBank/DDBJ databases">
        <authorList>
            <person name="Alioto T."/>
            <person name="Alioto T."/>
            <person name="Gomez Garrido J."/>
        </authorList>
    </citation>
    <scope>NUCLEOTIDE SEQUENCE [LARGE SCALE GENOMIC DNA]</scope>
</reference>
<comment type="caution">
    <text evidence="5">The sequence shown here is derived from an EMBL/GenBank/DDBJ whole genome shotgun (WGS) entry which is preliminary data.</text>
</comment>
<sequence>MDVCFYYIHQVARSWKNLKFVATTTNSLFHAKFKHMYPKFKDDANVIISSWILLSTSWVEVDLVFIPLLPANKAHWKLRVLDIKAHTQRVLKSSTYNDIKVRIGIEPFVSMLSCLMKCVGIWKKDSIELNMDLDFSLPQQKNGHDCGIYMVKYAEYMLYDNIGSMPMKFNAGRARLNVASLLFQYQEIGKARKTVRLTGGESIFLE</sequence>
<dbReference type="InterPro" id="IPR003653">
    <property type="entry name" value="Peptidase_C48_C"/>
</dbReference>
<dbReference type="AlphaFoldDB" id="A0A8S0SNK4"/>
<evidence type="ECO:0000256" key="3">
    <source>
        <dbReference type="ARBA" id="ARBA00022801"/>
    </source>
</evidence>
<dbReference type="OrthoDB" id="1194492at2759"/>
<dbReference type="EMBL" id="CACTIH010005462">
    <property type="protein sequence ID" value="CAA2993955.1"/>
    <property type="molecule type" value="Genomic_DNA"/>
</dbReference>
<evidence type="ECO:0000256" key="1">
    <source>
        <dbReference type="ARBA" id="ARBA00005234"/>
    </source>
</evidence>
<keyword evidence="3" id="KW-0378">Hydrolase</keyword>
<evidence type="ECO:0000256" key="2">
    <source>
        <dbReference type="ARBA" id="ARBA00022670"/>
    </source>
</evidence>
<organism evidence="5 6">
    <name type="scientific">Olea europaea subsp. europaea</name>
    <dbReference type="NCBI Taxonomy" id="158383"/>
    <lineage>
        <taxon>Eukaryota</taxon>
        <taxon>Viridiplantae</taxon>
        <taxon>Streptophyta</taxon>
        <taxon>Embryophyta</taxon>
        <taxon>Tracheophyta</taxon>
        <taxon>Spermatophyta</taxon>
        <taxon>Magnoliopsida</taxon>
        <taxon>eudicotyledons</taxon>
        <taxon>Gunneridae</taxon>
        <taxon>Pentapetalae</taxon>
        <taxon>asterids</taxon>
        <taxon>lamiids</taxon>
        <taxon>Lamiales</taxon>
        <taxon>Oleaceae</taxon>
        <taxon>Oleeae</taxon>
        <taxon>Olea</taxon>
    </lineage>
</organism>
<dbReference type="Pfam" id="PF02902">
    <property type="entry name" value="Peptidase_C48"/>
    <property type="match status" value="1"/>
</dbReference>
<dbReference type="Proteomes" id="UP000594638">
    <property type="component" value="Unassembled WGS sequence"/>
</dbReference>
<dbReference type="Gene3D" id="3.40.395.10">
    <property type="entry name" value="Adenoviral Proteinase, Chain A"/>
    <property type="match status" value="1"/>
</dbReference>
<keyword evidence="6" id="KW-1185">Reference proteome</keyword>
<gene>
    <name evidence="5" type="ORF">OLEA9_A058104</name>
</gene>
<dbReference type="Gramene" id="OE9A058104T1">
    <property type="protein sequence ID" value="OE9A058104C1"/>
    <property type="gene ID" value="OE9A058104"/>
</dbReference>
<dbReference type="InterPro" id="IPR038765">
    <property type="entry name" value="Papain-like_cys_pep_sf"/>
</dbReference>
<evidence type="ECO:0000313" key="5">
    <source>
        <dbReference type="EMBL" id="CAA2993955.1"/>
    </source>
</evidence>
<evidence type="ECO:0000313" key="6">
    <source>
        <dbReference type="Proteomes" id="UP000594638"/>
    </source>
</evidence>
<evidence type="ECO:0000259" key="4">
    <source>
        <dbReference type="PROSITE" id="PS50600"/>
    </source>
</evidence>
<dbReference type="PROSITE" id="PS50600">
    <property type="entry name" value="ULP_PROTEASE"/>
    <property type="match status" value="1"/>
</dbReference>
<accession>A0A8S0SNK4</accession>
<keyword evidence="2 5" id="KW-0645">Protease</keyword>
<dbReference type="GO" id="GO:0008234">
    <property type="term" value="F:cysteine-type peptidase activity"/>
    <property type="evidence" value="ECO:0007669"/>
    <property type="project" value="InterPro"/>
</dbReference>